<sequence length="300" mass="34273">MDMNLQKYLAFVITVEYGSFTKAAEMLKYSQPGISRMIGDLERDWGVSLLERGRSGVRLTSDGLKLLPLAQNVCRECRRLQAQVEELNGLQSGLIRIGTFSSVATHWLPNIIKEFQKDYPNIDYELLLGDYTEIERWIAEGRVDFGFIRLPTLPEFETIFLERDHLLVVMPEDHPLAGVGYFPVAALCDYPFMLLEKGAKAEVSEIFERCGISPKVRFTTWDDYAIMSMVESGLGISILPQLILQRIPYRIITKKLEVQAYREIGLAFRDKGSVPLAVRRFLDYIDHRRPADSDGKNTQV</sequence>
<dbReference type="Proteomes" id="UP000093044">
    <property type="component" value="Chromosome"/>
</dbReference>
<gene>
    <name evidence="6" type="ORF">BED41_02810</name>
</gene>
<dbReference type="GeneID" id="83056783"/>
<dbReference type="SUPFAM" id="SSF53850">
    <property type="entry name" value="Periplasmic binding protein-like II"/>
    <property type="match status" value="1"/>
</dbReference>
<keyword evidence="2" id="KW-0805">Transcription regulation</keyword>
<dbReference type="PANTHER" id="PTHR30419">
    <property type="entry name" value="HTH-TYPE TRANSCRIPTIONAL REGULATOR YBHD"/>
    <property type="match status" value="1"/>
</dbReference>
<dbReference type="OrthoDB" id="63123at2"/>
<dbReference type="GO" id="GO:0003700">
    <property type="term" value="F:DNA-binding transcription factor activity"/>
    <property type="evidence" value="ECO:0007669"/>
    <property type="project" value="InterPro"/>
</dbReference>
<dbReference type="CDD" id="cd05466">
    <property type="entry name" value="PBP2_LTTR_substrate"/>
    <property type="match status" value="1"/>
</dbReference>
<dbReference type="Pfam" id="PF00126">
    <property type="entry name" value="HTH_1"/>
    <property type="match status" value="1"/>
</dbReference>
<organism evidence="6 7">
    <name type="scientific">Cloacibacillus porcorum</name>
    <dbReference type="NCBI Taxonomy" id="1197717"/>
    <lineage>
        <taxon>Bacteria</taxon>
        <taxon>Thermotogati</taxon>
        <taxon>Synergistota</taxon>
        <taxon>Synergistia</taxon>
        <taxon>Synergistales</taxon>
        <taxon>Synergistaceae</taxon>
        <taxon>Cloacibacillus</taxon>
    </lineage>
</organism>
<keyword evidence="7" id="KW-1185">Reference proteome</keyword>
<comment type="similarity">
    <text evidence="1">Belongs to the LysR transcriptional regulatory family.</text>
</comment>
<dbReference type="InterPro" id="IPR036388">
    <property type="entry name" value="WH-like_DNA-bd_sf"/>
</dbReference>
<dbReference type="InterPro" id="IPR005119">
    <property type="entry name" value="LysR_subst-bd"/>
</dbReference>
<dbReference type="KEGG" id="cpor:BED41_02810"/>
<dbReference type="PANTHER" id="PTHR30419:SF28">
    <property type="entry name" value="HTH-TYPE TRANSCRIPTIONAL REGULATOR BSDA"/>
    <property type="match status" value="1"/>
</dbReference>
<dbReference type="InterPro" id="IPR000847">
    <property type="entry name" value="LysR_HTH_N"/>
</dbReference>
<evidence type="ECO:0000256" key="2">
    <source>
        <dbReference type="ARBA" id="ARBA00023015"/>
    </source>
</evidence>
<evidence type="ECO:0000256" key="1">
    <source>
        <dbReference type="ARBA" id="ARBA00009437"/>
    </source>
</evidence>
<dbReference type="Gene3D" id="3.40.190.290">
    <property type="match status" value="1"/>
</dbReference>
<evidence type="ECO:0000256" key="3">
    <source>
        <dbReference type="ARBA" id="ARBA00023125"/>
    </source>
</evidence>
<dbReference type="InterPro" id="IPR036390">
    <property type="entry name" value="WH_DNA-bd_sf"/>
</dbReference>
<evidence type="ECO:0000313" key="6">
    <source>
        <dbReference type="EMBL" id="ANZ44114.1"/>
    </source>
</evidence>
<dbReference type="GO" id="GO:0003677">
    <property type="term" value="F:DNA binding"/>
    <property type="evidence" value="ECO:0007669"/>
    <property type="project" value="UniProtKB-KW"/>
</dbReference>
<evidence type="ECO:0000313" key="7">
    <source>
        <dbReference type="Proteomes" id="UP000093044"/>
    </source>
</evidence>
<dbReference type="AlphaFoldDB" id="A0A1B2I2C3"/>
<name>A0A1B2I2C3_9BACT</name>
<proteinExistence type="inferred from homology"/>
<dbReference type="Gene3D" id="1.10.10.10">
    <property type="entry name" value="Winged helix-like DNA-binding domain superfamily/Winged helix DNA-binding domain"/>
    <property type="match status" value="1"/>
</dbReference>
<evidence type="ECO:0000259" key="5">
    <source>
        <dbReference type="PROSITE" id="PS50931"/>
    </source>
</evidence>
<evidence type="ECO:0000256" key="4">
    <source>
        <dbReference type="ARBA" id="ARBA00023163"/>
    </source>
</evidence>
<dbReference type="EMBL" id="CP016757">
    <property type="protein sequence ID" value="ANZ44114.1"/>
    <property type="molecule type" value="Genomic_DNA"/>
</dbReference>
<reference evidence="6" key="1">
    <citation type="submission" date="2016-08" db="EMBL/GenBank/DDBJ databases">
        <title>Complete genome of Cloacibacillus porcorum.</title>
        <authorList>
            <person name="Looft T."/>
            <person name="Bayles D.O."/>
            <person name="Alt D.P."/>
        </authorList>
    </citation>
    <scope>NUCLEOTIDE SEQUENCE [LARGE SCALE GENOMIC DNA]</scope>
    <source>
        <strain evidence="6">CL-84</strain>
    </source>
</reference>
<protein>
    <submittedName>
        <fullName evidence="6">LysR family transcriptional regulator</fullName>
    </submittedName>
</protein>
<keyword evidence="3" id="KW-0238">DNA-binding</keyword>
<keyword evidence="4" id="KW-0804">Transcription</keyword>
<dbReference type="STRING" id="1197717.BED41_02810"/>
<dbReference type="SUPFAM" id="SSF46785">
    <property type="entry name" value="Winged helix' DNA-binding domain"/>
    <property type="match status" value="1"/>
</dbReference>
<dbReference type="PRINTS" id="PR00039">
    <property type="entry name" value="HTHLYSR"/>
</dbReference>
<dbReference type="Pfam" id="PF03466">
    <property type="entry name" value="LysR_substrate"/>
    <property type="match status" value="1"/>
</dbReference>
<accession>A0A1B2I2C3</accession>
<dbReference type="GO" id="GO:0005829">
    <property type="term" value="C:cytosol"/>
    <property type="evidence" value="ECO:0007669"/>
    <property type="project" value="TreeGrafter"/>
</dbReference>
<dbReference type="InterPro" id="IPR050950">
    <property type="entry name" value="HTH-type_LysR_regulators"/>
</dbReference>
<dbReference type="RefSeq" id="WP_066742851.1">
    <property type="nucleotide sequence ID" value="NZ_CP016757.1"/>
</dbReference>
<dbReference type="PROSITE" id="PS50931">
    <property type="entry name" value="HTH_LYSR"/>
    <property type="match status" value="1"/>
</dbReference>
<feature type="domain" description="HTH lysR-type" evidence="5">
    <location>
        <begin position="3"/>
        <end position="60"/>
    </location>
</feature>